<dbReference type="EMBL" id="FCOR01000031">
    <property type="protein sequence ID" value="CVK17245.1"/>
    <property type="molecule type" value="Genomic_DNA"/>
</dbReference>
<organism evidence="1 2">
    <name type="scientific">Apibacter mensalis</name>
    <dbReference type="NCBI Taxonomy" id="1586267"/>
    <lineage>
        <taxon>Bacteria</taxon>
        <taxon>Pseudomonadati</taxon>
        <taxon>Bacteroidota</taxon>
        <taxon>Flavobacteriia</taxon>
        <taxon>Flavobacteriales</taxon>
        <taxon>Weeksellaceae</taxon>
        <taxon>Apibacter</taxon>
    </lineage>
</organism>
<dbReference type="AlphaFoldDB" id="A0A0X8XY69"/>
<dbReference type="RefSeq" id="WP_141656274.1">
    <property type="nucleotide sequence ID" value="NZ_FCOR01000031.1"/>
</dbReference>
<evidence type="ECO:0000313" key="1">
    <source>
        <dbReference type="EMBL" id="CVK17245.1"/>
    </source>
</evidence>
<dbReference type="Proteomes" id="UP000182761">
    <property type="component" value="Unassembled WGS sequence"/>
</dbReference>
<gene>
    <name evidence="1" type="ORF">Ga0061079_1313</name>
</gene>
<accession>A0A0X8XY69</accession>
<reference evidence="1 2" key="1">
    <citation type="submission" date="2016-01" db="EMBL/GenBank/DDBJ databases">
        <authorList>
            <person name="McClelland M."/>
            <person name="Jain A."/>
            <person name="Saraogi P."/>
            <person name="Mendelson R."/>
            <person name="Westerman R."/>
            <person name="SanMiguel P."/>
            <person name="Csonka L."/>
        </authorList>
    </citation>
    <scope>NUCLEOTIDE SEQUENCE [LARGE SCALE GENOMIC DNA]</scope>
    <source>
        <strain evidence="1 2">R-53146</strain>
    </source>
</reference>
<proteinExistence type="predicted"/>
<evidence type="ECO:0000313" key="2">
    <source>
        <dbReference type="Proteomes" id="UP000182761"/>
    </source>
</evidence>
<name>A0A0X8XY69_9FLAO</name>
<protein>
    <submittedName>
        <fullName evidence="1">Uncharacterized protein</fullName>
    </submittedName>
</protein>
<keyword evidence="2" id="KW-1185">Reference proteome</keyword>
<sequence length="72" mass="8894">MQYLTIEEVNERITSLNSWLFAHQETHFMYKEVKKERDFYVNQEIEMRMNGLEEDYIKCATSYYAQIQRDMI</sequence>
<dbReference type="STRING" id="1586267.GCA_001418685_02110"/>